<accession>A0AAV0ZRP1</accession>
<reference evidence="1 2" key="1">
    <citation type="submission" date="2023-01" db="EMBL/GenBank/DDBJ databases">
        <authorList>
            <person name="Kreplak J."/>
        </authorList>
    </citation>
    <scope>NUCLEOTIDE SEQUENCE [LARGE SCALE GENOMIC DNA]</scope>
</reference>
<gene>
    <name evidence="1" type="ORF">VFH_II221680</name>
</gene>
<organism evidence="1 2">
    <name type="scientific">Vicia faba</name>
    <name type="common">Broad bean</name>
    <name type="synonym">Faba vulgaris</name>
    <dbReference type="NCBI Taxonomy" id="3906"/>
    <lineage>
        <taxon>Eukaryota</taxon>
        <taxon>Viridiplantae</taxon>
        <taxon>Streptophyta</taxon>
        <taxon>Embryophyta</taxon>
        <taxon>Tracheophyta</taxon>
        <taxon>Spermatophyta</taxon>
        <taxon>Magnoliopsida</taxon>
        <taxon>eudicotyledons</taxon>
        <taxon>Gunneridae</taxon>
        <taxon>Pentapetalae</taxon>
        <taxon>rosids</taxon>
        <taxon>fabids</taxon>
        <taxon>Fabales</taxon>
        <taxon>Fabaceae</taxon>
        <taxon>Papilionoideae</taxon>
        <taxon>50 kb inversion clade</taxon>
        <taxon>NPAAA clade</taxon>
        <taxon>Hologalegina</taxon>
        <taxon>IRL clade</taxon>
        <taxon>Fabeae</taxon>
        <taxon>Vicia</taxon>
    </lineage>
</organism>
<evidence type="ECO:0000313" key="1">
    <source>
        <dbReference type="EMBL" id="CAI8600409.1"/>
    </source>
</evidence>
<sequence length="96" mass="10791">MSVPPISIFLMDQERLRNFIIWAITTALASDSAQRKYLRAKTDPDDYCFTYPIHCSANLPDSLRQASSSNSVLEISVDASYQAKCRDAVTEACSYF</sequence>
<dbReference type="EMBL" id="OX451737">
    <property type="protein sequence ID" value="CAI8600409.1"/>
    <property type="molecule type" value="Genomic_DNA"/>
</dbReference>
<dbReference type="Proteomes" id="UP001157006">
    <property type="component" value="Chromosome 2"/>
</dbReference>
<protein>
    <submittedName>
        <fullName evidence="1">Uncharacterized protein</fullName>
    </submittedName>
</protein>
<evidence type="ECO:0000313" key="2">
    <source>
        <dbReference type="Proteomes" id="UP001157006"/>
    </source>
</evidence>
<dbReference type="AlphaFoldDB" id="A0AAV0ZRP1"/>
<proteinExistence type="predicted"/>
<name>A0AAV0ZRP1_VICFA</name>
<keyword evidence="2" id="KW-1185">Reference proteome</keyword>